<dbReference type="Gene3D" id="1.10.1040.50">
    <property type="match status" value="1"/>
</dbReference>
<evidence type="ECO:0000313" key="8">
    <source>
        <dbReference type="Proteomes" id="UP000316030"/>
    </source>
</evidence>
<reference evidence="7 8" key="1">
    <citation type="submission" date="2017-05" db="EMBL/GenBank/DDBJ databases">
        <authorList>
            <person name="Varghese N."/>
            <person name="Submissions S."/>
        </authorList>
    </citation>
    <scope>NUCLEOTIDE SEQUENCE [LARGE SCALE GENOMIC DNA]</scope>
    <source>
        <strain evidence="7 8">DSM 29506</strain>
    </source>
</reference>
<keyword evidence="4" id="KW-0511">Multifunctional enzyme</keyword>
<keyword evidence="2" id="KW-0413">Isomerase</keyword>
<gene>
    <name evidence="7" type="ORF">SAMN06265173_11265</name>
</gene>
<dbReference type="SUPFAM" id="SSF48179">
    <property type="entry name" value="6-phosphogluconate dehydrogenase C-terminal domain-like"/>
    <property type="match status" value="2"/>
</dbReference>
<evidence type="ECO:0000259" key="5">
    <source>
        <dbReference type="Pfam" id="PF00725"/>
    </source>
</evidence>
<protein>
    <submittedName>
        <fullName evidence="7">3-hydroxyacyl-CoA dehydrogenase</fullName>
    </submittedName>
</protein>
<evidence type="ECO:0000256" key="2">
    <source>
        <dbReference type="ARBA" id="ARBA00023235"/>
    </source>
</evidence>
<dbReference type="InterPro" id="IPR008927">
    <property type="entry name" value="6-PGluconate_DH-like_C_sf"/>
</dbReference>
<keyword evidence="8" id="KW-1185">Reference proteome</keyword>
<dbReference type="InterPro" id="IPR006108">
    <property type="entry name" value="3HC_DH_C"/>
</dbReference>
<dbReference type="Gene3D" id="3.40.50.720">
    <property type="entry name" value="NAD(P)-binding Rossmann-like Domain"/>
    <property type="match status" value="1"/>
</dbReference>
<dbReference type="Proteomes" id="UP000316030">
    <property type="component" value="Unassembled WGS sequence"/>
</dbReference>
<evidence type="ECO:0000256" key="4">
    <source>
        <dbReference type="ARBA" id="ARBA00023268"/>
    </source>
</evidence>
<dbReference type="EMBL" id="FXTO01000012">
    <property type="protein sequence ID" value="SMO74568.1"/>
    <property type="molecule type" value="Genomic_DNA"/>
</dbReference>
<dbReference type="GO" id="GO:0016616">
    <property type="term" value="F:oxidoreductase activity, acting on the CH-OH group of donors, NAD or NADP as acceptor"/>
    <property type="evidence" value="ECO:0007669"/>
    <property type="project" value="InterPro"/>
</dbReference>
<evidence type="ECO:0000256" key="3">
    <source>
        <dbReference type="ARBA" id="ARBA00023239"/>
    </source>
</evidence>
<dbReference type="OrthoDB" id="7192590at2"/>
<dbReference type="GO" id="GO:0016829">
    <property type="term" value="F:lyase activity"/>
    <property type="evidence" value="ECO:0007669"/>
    <property type="project" value="UniProtKB-KW"/>
</dbReference>
<keyword evidence="1" id="KW-0560">Oxidoreductase</keyword>
<dbReference type="Pfam" id="PF02737">
    <property type="entry name" value="3HCDH_N"/>
    <property type="match status" value="1"/>
</dbReference>
<dbReference type="GO" id="GO:0016853">
    <property type="term" value="F:isomerase activity"/>
    <property type="evidence" value="ECO:0007669"/>
    <property type="project" value="UniProtKB-KW"/>
</dbReference>
<dbReference type="Pfam" id="PF00725">
    <property type="entry name" value="3HCDH"/>
    <property type="match status" value="1"/>
</dbReference>
<dbReference type="InterPro" id="IPR006176">
    <property type="entry name" value="3-OHacyl-CoA_DH_NAD-bd"/>
</dbReference>
<feature type="domain" description="3-hydroxyacyl-CoA dehydrogenase NAD binding" evidence="6">
    <location>
        <begin position="37"/>
        <end position="199"/>
    </location>
</feature>
<evidence type="ECO:0000313" key="7">
    <source>
        <dbReference type="EMBL" id="SMO74568.1"/>
    </source>
</evidence>
<dbReference type="AlphaFoldDB" id="A0A521DSH1"/>
<name>A0A521DSH1_9RHOB</name>
<proteinExistence type="predicted"/>
<dbReference type="RefSeq" id="WP_142493448.1">
    <property type="nucleotide sequence ID" value="NZ_FXTO01000012.1"/>
</dbReference>
<organism evidence="7 8">
    <name type="scientific">Thalassovita litoralis</name>
    <dbReference type="NCBI Taxonomy" id="1010611"/>
    <lineage>
        <taxon>Bacteria</taxon>
        <taxon>Pseudomonadati</taxon>
        <taxon>Pseudomonadota</taxon>
        <taxon>Alphaproteobacteria</taxon>
        <taxon>Rhodobacterales</taxon>
        <taxon>Roseobacteraceae</taxon>
        <taxon>Thalassovita</taxon>
    </lineage>
</organism>
<dbReference type="PANTHER" id="PTHR23309">
    <property type="entry name" value="3-HYDROXYACYL-COA DEHYROGENASE"/>
    <property type="match status" value="1"/>
</dbReference>
<dbReference type="SUPFAM" id="SSF51735">
    <property type="entry name" value="NAD(P)-binding Rossmann-fold domains"/>
    <property type="match status" value="1"/>
</dbReference>
<dbReference type="GO" id="GO:0006631">
    <property type="term" value="P:fatty acid metabolic process"/>
    <property type="evidence" value="ECO:0007669"/>
    <property type="project" value="InterPro"/>
</dbReference>
<accession>A0A521DSH1</accession>
<dbReference type="GO" id="GO:0070403">
    <property type="term" value="F:NAD+ binding"/>
    <property type="evidence" value="ECO:0007669"/>
    <property type="project" value="InterPro"/>
</dbReference>
<evidence type="ECO:0000256" key="1">
    <source>
        <dbReference type="ARBA" id="ARBA00023002"/>
    </source>
</evidence>
<feature type="domain" description="3-hydroxyacyl-CoA dehydrogenase C-terminal" evidence="5">
    <location>
        <begin position="203"/>
        <end position="294"/>
    </location>
</feature>
<sequence length="419" mass="45009">MRIPLLSELTPSARAAGLAHQEHVLTPENLPCDVARATVIGGAATGLGLALSLVSKGISVLFLEDDASSLERAQDYLRRGLGGDPTGLLRFSIDPAEASESDLILDRSSEPIPRKLALLQQLTHYVASDTPILPNLAGADLSAVACALPAPERVLGVQIFTPAQQTRIVELAPHSGTAPGITKQVFGLVSRLGKVPVMAPASGFVSERLNLRLLEAADTLLMDGTTPWEIDEALEDFGYAMGIYEAQDLIGTDVAYGVRQRRPRDPARRYIPIADRAVEEGRLGKKASVGWYRYPGGGGKVIDPLVEDLCREEAWFAGISRREFPPEEIRKRLLLSQINEAAWALSRGVSADDLDRISTQALGLPPQTGGIVFWADQMNAREIAAALTALQTEDPLVWGVAPPLVQAAQTGERLRDLAG</sequence>
<keyword evidence="3" id="KW-0456">Lyase</keyword>
<dbReference type="InterPro" id="IPR036291">
    <property type="entry name" value="NAD(P)-bd_dom_sf"/>
</dbReference>
<evidence type="ECO:0000259" key="6">
    <source>
        <dbReference type="Pfam" id="PF02737"/>
    </source>
</evidence>